<evidence type="ECO:0000313" key="3">
    <source>
        <dbReference type="Proteomes" id="UP001596495"/>
    </source>
</evidence>
<dbReference type="EMBL" id="JBHTBX010000009">
    <property type="protein sequence ID" value="MFC7435698.1"/>
    <property type="molecule type" value="Genomic_DNA"/>
</dbReference>
<dbReference type="InterPro" id="IPR036282">
    <property type="entry name" value="Glutathione-S-Trfase_C_sf"/>
</dbReference>
<dbReference type="PANTHER" id="PTHR43968:SF6">
    <property type="entry name" value="GLUTATHIONE S-TRANSFERASE OMEGA"/>
    <property type="match status" value="1"/>
</dbReference>
<gene>
    <name evidence="2" type="ORF">ACFQNJ_14370</name>
</gene>
<dbReference type="InterPro" id="IPR004045">
    <property type="entry name" value="Glutathione_S-Trfase_N"/>
</dbReference>
<reference evidence="3" key="1">
    <citation type="journal article" date="2019" name="Int. J. Syst. Evol. Microbiol.">
        <title>The Global Catalogue of Microorganisms (GCM) 10K type strain sequencing project: providing services to taxonomists for standard genome sequencing and annotation.</title>
        <authorList>
            <consortium name="The Broad Institute Genomics Platform"/>
            <consortium name="The Broad Institute Genome Sequencing Center for Infectious Disease"/>
            <person name="Wu L."/>
            <person name="Ma J."/>
        </authorList>
    </citation>
    <scope>NUCLEOTIDE SEQUENCE [LARGE SCALE GENOMIC DNA]</scope>
    <source>
        <strain evidence="3">CCUG 54518</strain>
    </source>
</reference>
<protein>
    <submittedName>
        <fullName evidence="2">Glutathione S-transferase</fullName>
    </submittedName>
</protein>
<dbReference type="Pfam" id="PF13410">
    <property type="entry name" value="GST_C_2"/>
    <property type="match status" value="1"/>
</dbReference>
<name>A0ABW2RC68_9BURK</name>
<comment type="caution">
    <text evidence="2">The sequence shown here is derived from an EMBL/GenBank/DDBJ whole genome shotgun (WGS) entry which is preliminary data.</text>
</comment>
<proteinExistence type="predicted"/>
<dbReference type="Proteomes" id="UP001596495">
    <property type="component" value="Unassembled WGS sequence"/>
</dbReference>
<dbReference type="PROSITE" id="PS50404">
    <property type="entry name" value="GST_NTER"/>
    <property type="match status" value="1"/>
</dbReference>
<dbReference type="Gene3D" id="1.20.1050.10">
    <property type="match status" value="1"/>
</dbReference>
<organism evidence="2 3">
    <name type="scientific">Hydrogenophaga bisanensis</name>
    <dbReference type="NCBI Taxonomy" id="439611"/>
    <lineage>
        <taxon>Bacteria</taxon>
        <taxon>Pseudomonadati</taxon>
        <taxon>Pseudomonadota</taxon>
        <taxon>Betaproteobacteria</taxon>
        <taxon>Burkholderiales</taxon>
        <taxon>Comamonadaceae</taxon>
        <taxon>Hydrogenophaga</taxon>
    </lineage>
</organism>
<evidence type="ECO:0000313" key="2">
    <source>
        <dbReference type="EMBL" id="MFC7435698.1"/>
    </source>
</evidence>
<dbReference type="SUPFAM" id="SSF52833">
    <property type="entry name" value="Thioredoxin-like"/>
    <property type="match status" value="1"/>
</dbReference>
<dbReference type="Pfam" id="PF13417">
    <property type="entry name" value="GST_N_3"/>
    <property type="match status" value="1"/>
</dbReference>
<dbReference type="CDD" id="cd03196">
    <property type="entry name" value="GST_C_5"/>
    <property type="match status" value="1"/>
</dbReference>
<sequence>MEPPRPLLYTYRRCPYAMRARMALLVAGIAFDAHEIVLRDKPAAMLAASPKGTVPVLVLPSGQVLEQSWDIVQWALTHESADAEAQAWWSRAQTPENLELLQRNDGDFKHHLDRYKYAERFTQDTTDTATTDRRTFHREQAVAVLLHELERCLAEHDFLGGAQPCAADIGIFPFVRQFAAVDPAWFNALPLARVQAWLTHWLQSPLFEACMQKLPSHAEVRFPGSG</sequence>
<dbReference type="InterPro" id="IPR036249">
    <property type="entry name" value="Thioredoxin-like_sf"/>
</dbReference>
<dbReference type="Gene3D" id="3.40.30.10">
    <property type="entry name" value="Glutaredoxin"/>
    <property type="match status" value="1"/>
</dbReference>
<dbReference type="CDD" id="cd03060">
    <property type="entry name" value="GST_N_Omega_like"/>
    <property type="match status" value="1"/>
</dbReference>
<accession>A0ABW2RC68</accession>
<keyword evidence="3" id="KW-1185">Reference proteome</keyword>
<dbReference type="InterPro" id="IPR050983">
    <property type="entry name" value="GST_Omega/HSP26"/>
</dbReference>
<dbReference type="RefSeq" id="WP_382258794.1">
    <property type="nucleotide sequence ID" value="NZ_JBHTBX010000009.1"/>
</dbReference>
<evidence type="ECO:0000259" key="1">
    <source>
        <dbReference type="PROSITE" id="PS50404"/>
    </source>
</evidence>
<dbReference type="SUPFAM" id="SSF47616">
    <property type="entry name" value="GST C-terminal domain-like"/>
    <property type="match status" value="1"/>
</dbReference>
<dbReference type="PANTHER" id="PTHR43968">
    <property type="match status" value="1"/>
</dbReference>
<feature type="domain" description="GST N-terminal" evidence="1">
    <location>
        <begin position="4"/>
        <end position="83"/>
    </location>
</feature>